<comment type="caution">
    <text evidence="2">The sequence shown here is derived from an EMBL/GenBank/DDBJ whole genome shotgun (WGS) entry which is preliminary data.</text>
</comment>
<reference evidence="2 3" key="1">
    <citation type="submission" date="2017-11" db="EMBL/GenBank/DDBJ databases">
        <title>De-novo sequencing of pomegranate (Punica granatum L.) genome.</title>
        <authorList>
            <person name="Akparov Z."/>
            <person name="Amiraslanov A."/>
            <person name="Hajiyeva S."/>
            <person name="Abbasov M."/>
            <person name="Kaur K."/>
            <person name="Hamwieh A."/>
            <person name="Solovyev V."/>
            <person name="Salamov A."/>
            <person name="Braich B."/>
            <person name="Kosarev P."/>
            <person name="Mahmoud A."/>
            <person name="Hajiyev E."/>
            <person name="Babayeva S."/>
            <person name="Izzatullayeva V."/>
            <person name="Mammadov A."/>
            <person name="Mammadov A."/>
            <person name="Sharifova S."/>
            <person name="Ojaghi J."/>
            <person name="Eynullazada K."/>
            <person name="Bayramov B."/>
            <person name="Abdulazimova A."/>
            <person name="Shahmuradov I."/>
        </authorList>
    </citation>
    <scope>NUCLEOTIDE SEQUENCE [LARGE SCALE GENOMIC DNA]</scope>
    <source>
        <strain evidence="3">cv. AG2017</strain>
        <tissue evidence="2">Leaf</tissue>
    </source>
</reference>
<evidence type="ECO:0000313" key="3">
    <source>
        <dbReference type="Proteomes" id="UP000233551"/>
    </source>
</evidence>
<sequence>MTETLKLDKVGYANDICTRTGCLSPTMDRSVRITLTPRESAIHKTTVMPSNCEGLWNDLRYENHDGSSGVKNARSMEADTLLGSRGPEIVTGTPNPCKYLN</sequence>
<keyword evidence="3" id="KW-1185">Reference proteome</keyword>
<proteinExistence type="predicted"/>
<evidence type="ECO:0000313" key="2">
    <source>
        <dbReference type="EMBL" id="PKI64086.1"/>
    </source>
</evidence>
<dbReference type="AlphaFoldDB" id="A0A2I0K8P8"/>
<evidence type="ECO:0000256" key="1">
    <source>
        <dbReference type="SAM" id="MobiDB-lite"/>
    </source>
</evidence>
<name>A0A2I0K8P8_PUNGR</name>
<feature type="region of interest" description="Disordered" evidence="1">
    <location>
        <begin position="82"/>
        <end position="101"/>
    </location>
</feature>
<protein>
    <submittedName>
        <fullName evidence="2">Uncharacterized protein</fullName>
    </submittedName>
</protein>
<organism evidence="2 3">
    <name type="scientific">Punica granatum</name>
    <name type="common">Pomegranate</name>
    <dbReference type="NCBI Taxonomy" id="22663"/>
    <lineage>
        <taxon>Eukaryota</taxon>
        <taxon>Viridiplantae</taxon>
        <taxon>Streptophyta</taxon>
        <taxon>Embryophyta</taxon>
        <taxon>Tracheophyta</taxon>
        <taxon>Spermatophyta</taxon>
        <taxon>Magnoliopsida</taxon>
        <taxon>eudicotyledons</taxon>
        <taxon>Gunneridae</taxon>
        <taxon>Pentapetalae</taxon>
        <taxon>rosids</taxon>
        <taxon>malvids</taxon>
        <taxon>Myrtales</taxon>
        <taxon>Lythraceae</taxon>
        <taxon>Punica</taxon>
    </lineage>
</organism>
<dbReference type="EMBL" id="PGOL01000853">
    <property type="protein sequence ID" value="PKI64086.1"/>
    <property type="molecule type" value="Genomic_DNA"/>
</dbReference>
<dbReference type="Proteomes" id="UP000233551">
    <property type="component" value="Unassembled WGS sequence"/>
</dbReference>
<accession>A0A2I0K8P8</accession>
<gene>
    <name evidence="2" type="ORF">CRG98_015530</name>
</gene>